<organism evidence="1 2">
    <name type="scientific">Flavipsychrobacter stenotrophus</name>
    <dbReference type="NCBI Taxonomy" id="2077091"/>
    <lineage>
        <taxon>Bacteria</taxon>
        <taxon>Pseudomonadati</taxon>
        <taxon>Bacteroidota</taxon>
        <taxon>Chitinophagia</taxon>
        <taxon>Chitinophagales</taxon>
        <taxon>Chitinophagaceae</taxon>
        <taxon>Flavipsychrobacter</taxon>
    </lineage>
</organism>
<dbReference type="RefSeq" id="WP_105040352.1">
    <property type="nucleotide sequence ID" value="NZ_PPSL01000005.1"/>
</dbReference>
<proteinExistence type="predicted"/>
<dbReference type="AlphaFoldDB" id="A0A2S7SRP7"/>
<protein>
    <submittedName>
        <fullName evidence="1">Uncharacterized protein</fullName>
    </submittedName>
</protein>
<keyword evidence="2" id="KW-1185">Reference proteome</keyword>
<evidence type="ECO:0000313" key="2">
    <source>
        <dbReference type="Proteomes" id="UP000239872"/>
    </source>
</evidence>
<dbReference type="EMBL" id="PPSL01000005">
    <property type="protein sequence ID" value="PQJ09582.1"/>
    <property type="molecule type" value="Genomic_DNA"/>
</dbReference>
<comment type="caution">
    <text evidence="1">The sequence shown here is derived from an EMBL/GenBank/DDBJ whole genome shotgun (WGS) entry which is preliminary data.</text>
</comment>
<gene>
    <name evidence="1" type="ORF">CJD36_016720</name>
</gene>
<accession>A0A2S7SRP7</accession>
<evidence type="ECO:0000313" key="1">
    <source>
        <dbReference type="EMBL" id="PQJ09582.1"/>
    </source>
</evidence>
<reference evidence="1 2" key="1">
    <citation type="submission" date="2018-01" db="EMBL/GenBank/DDBJ databases">
        <title>A novel member of the phylum Bacteroidetes isolated from glacier ice.</title>
        <authorList>
            <person name="Liu Q."/>
            <person name="Xin Y.-H."/>
        </authorList>
    </citation>
    <scope>NUCLEOTIDE SEQUENCE [LARGE SCALE GENOMIC DNA]</scope>
    <source>
        <strain evidence="1 2">RB1R16</strain>
    </source>
</reference>
<sequence length="121" mass="14224">MYKTEFVTAEEYAEYLKSPRPYQPRSVLDYLKIDVINERGMQVIGKLMYRHSSAYDLYIGAWTYLKESDTRSISPIADFLTKNKPFYVTHGTRFLRVQDIVSDKTGNLILYFEHHDLSSLN</sequence>
<dbReference type="Proteomes" id="UP000239872">
    <property type="component" value="Unassembled WGS sequence"/>
</dbReference>
<name>A0A2S7SRP7_9BACT</name>